<gene>
    <name evidence="1" type="ORF">SAMN06265340_1189</name>
</gene>
<reference evidence="2" key="1">
    <citation type="submission" date="2017-06" db="EMBL/GenBank/DDBJ databases">
        <authorList>
            <person name="Varghese N."/>
            <person name="Submissions S."/>
        </authorList>
    </citation>
    <scope>NUCLEOTIDE SEQUENCE [LARGE SCALE GENOMIC DNA]</scope>
    <source>
        <strain evidence="2">DSM 15668</strain>
    </source>
</reference>
<evidence type="ECO:0000313" key="2">
    <source>
        <dbReference type="Proteomes" id="UP000198405"/>
    </source>
</evidence>
<evidence type="ECO:0000313" key="1">
    <source>
        <dbReference type="EMBL" id="SNR92675.1"/>
    </source>
</evidence>
<dbReference type="EMBL" id="FZOB01000018">
    <property type="protein sequence ID" value="SNR92675.1"/>
    <property type="molecule type" value="Genomic_DNA"/>
</dbReference>
<dbReference type="Proteomes" id="UP000198405">
    <property type="component" value="Unassembled WGS sequence"/>
</dbReference>
<dbReference type="AlphaFoldDB" id="A0A239AAM3"/>
<keyword evidence="2" id="KW-1185">Reference proteome</keyword>
<protein>
    <submittedName>
        <fullName evidence="1">Uncharacterized protein</fullName>
    </submittedName>
</protein>
<sequence length="174" mass="20206">MRKFLKTVLLVLTFSFFGGLAYSGTSDISKKQLLDYFSTEIALLKLPLSFDILWSSYGKFSVKNVNGTEDIKTFSLGRFDIEYLGDNVFNVQLYFVLTCDNETYSNRVSLNFFDGGSFVVFKTDNGKIKFKLPDEIVELHQIDKGFRIYRYFPEETFEIPVKNGEVFLKVRKKR</sequence>
<proteinExistence type="predicted"/>
<accession>A0A239AAM3</accession>
<name>A0A239AAM3_9BACT</name>
<organism evidence="1 2">
    <name type="scientific">Desulfurobacterium atlanticum</name>
    <dbReference type="NCBI Taxonomy" id="240169"/>
    <lineage>
        <taxon>Bacteria</taxon>
        <taxon>Pseudomonadati</taxon>
        <taxon>Aquificota</taxon>
        <taxon>Aquificia</taxon>
        <taxon>Desulfurobacteriales</taxon>
        <taxon>Desulfurobacteriaceae</taxon>
        <taxon>Desulfurobacterium</taxon>
    </lineage>
</organism>